<dbReference type="Pfam" id="PF10982">
    <property type="entry name" value="DUF2789"/>
    <property type="match status" value="1"/>
</dbReference>
<dbReference type="InterPro" id="IPR038086">
    <property type="entry name" value="DUF2789_sf"/>
</dbReference>
<dbReference type="Proteomes" id="UP001339429">
    <property type="component" value="Unassembled WGS sequence"/>
</dbReference>
<dbReference type="RefSeq" id="WP_327768160.1">
    <property type="nucleotide sequence ID" value="NZ_JAYXUC010000013.1"/>
</dbReference>
<proteinExistence type="predicted"/>
<keyword evidence="2" id="KW-1185">Reference proteome</keyword>
<comment type="caution">
    <text evidence="1">The sequence shown here is derived from an EMBL/GenBank/DDBJ whole genome shotgun (WGS) entry which is preliminary data.</text>
</comment>
<protein>
    <submittedName>
        <fullName evidence="1">DUF2789 family protein</fullName>
    </submittedName>
</protein>
<accession>A0ABU6LKT8</accession>
<dbReference type="Gene3D" id="1.10.10.1130">
    <property type="entry name" value="Uncharacterised protein PF10982, DUF2789"/>
    <property type="match status" value="1"/>
</dbReference>
<reference evidence="1 2" key="1">
    <citation type="submission" date="2024-01" db="EMBL/GenBank/DDBJ databases">
        <title>Active colonisers of the gastrointestinal tract of Atlantic salmon farmed in a warm water region.</title>
        <authorList>
            <person name="Bowman J.P."/>
        </authorList>
    </citation>
    <scope>NUCLEOTIDE SEQUENCE [LARGE SCALE GENOMIC DNA]</scope>
    <source>
        <strain evidence="1 2">S4MW1</strain>
    </source>
</reference>
<dbReference type="EMBL" id="JAYXUD010000017">
    <property type="protein sequence ID" value="MEC6900159.1"/>
    <property type="molecule type" value="Genomic_DNA"/>
</dbReference>
<evidence type="ECO:0000313" key="1">
    <source>
        <dbReference type="EMBL" id="MEC6900159.1"/>
    </source>
</evidence>
<gene>
    <name evidence="1" type="ORF">VXS00_16050</name>
</gene>
<name>A0ABU6LKT8_9GAMM</name>
<dbReference type="InterPro" id="IPR021250">
    <property type="entry name" value="DUF2789"/>
</dbReference>
<evidence type="ECO:0000313" key="2">
    <source>
        <dbReference type="Proteomes" id="UP001339429"/>
    </source>
</evidence>
<sequence length="76" mass="8669">MEAFNHNLANLFSQLGLDNSTEFIEHFLCTHSLAPSQKLANAAFFTLAQQQFINEAQQQDADWSEVIDQLDTLLRK</sequence>
<organism evidence="1 2">
    <name type="scientific">Photobacterium piscicola</name>
    <dbReference type="NCBI Taxonomy" id="1378299"/>
    <lineage>
        <taxon>Bacteria</taxon>
        <taxon>Pseudomonadati</taxon>
        <taxon>Pseudomonadota</taxon>
        <taxon>Gammaproteobacteria</taxon>
        <taxon>Vibrionales</taxon>
        <taxon>Vibrionaceae</taxon>
        <taxon>Photobacterium</taxon>
    </lineage>
</organism>